<protein>
    <submittedName>
        <fullName evidence="2">Uncharacterized protein</fullName>
    </submittedName>
</protein>
<evidence type="ECO:0000313" key="3">
    <source>
        <dbReference type="Proteomes" id="UP000636960"/>
    </source>
</evidence>
<evidence type="ECO:0000313" key="2">
    <source>
        <dbReference type="EMBL" id="GIE94488.1"/>
    </source>
</evidence>
<dbReference type="RefSeq" id="WP_203780792.1">
    <property type="nucleotide sequence ID" value="NZ_BOMV01000013.1"/>
</dbReference>
<keyword evidence="3" id="KW-1185">Reference proteome</keyword>
<feature type="region of interest" description="Disordered" evidence="1">
    <location>
        <begin position="73"/>
        <end position="275"/>
    </location>
</feature>
<organism evidence="2 3">
    <name type="scientific">Paractinoplanes rishiriensis</name>
    <dbReference type="NCBI Taxonomy" id="1050105"/>
    <lineage>
        <taxon>Bacteria</taxon>
        <taxon>Bacillati</taxon>
        <taxon>Actinomycetota</taxon>
        <taxon>Actinomycetes</taxon>
        <taxon>Micromonosporales</taxon>
        <taxon>Micromonosporaceae</taxon>
        <taxon>Paractinoplanes</taxon>
    </lineage>
</organism>
<sequence length="555" mass="54693">MNDTSVAPATLTEAPTQALPLRLLARAVVLALSAAAAYVLLSALSSATAHADPSPGSVISAVTDPLLTAATEDLRPETASSRSKEAPKAAKSAAGTTLRDAATDGEGKPAPTANARAERKPATAASSSGAPERKPATTASSSGAPERKPATESRPPSKTAADEATADHQPAAEPAATPPALAPKLPRTLTPATASVPATPRTLSPPTPPLNPESRPQALDNSATATGNRSEDTNPRKPKIPDLSADRAPGSALSATGHHLAPTGPFLSPPPAQAVPAVTADALTPPTGESLPSPTGALLPEVTVPTQTGRFLPAPTSHLPPLTSQVARTLTSNLLPATTGHVLPTLTGQVLPAVTGNLLPTATGHVLPTLTGQVLPRVTGNLLPAATGNLLPALAGQVAAVVAPVVSAVEPALGGTGVATPGPETAPITNAAVTPSPAVALGGPATTTAVTAAGDLPAAVIAAPSCSADTFGNSTRPRQHGQAEAGLPGVPAPADAPHQEQPTGAPTARSGGPDTHSAGFVADAGSILEPIFRLVGTPADRDADARFPDVTALPG</sequence>
<dbReference type="EMBL" id="BOMV01000013">
    <property type="protein sequence ID" value="GIE94488.1"/>
    <property type="molecule type" value="Genomic_DNA"/>
</dbReference>
<evidence type="ECO:0000256" key="1">
    <source>
        <dbReference type="SAM" id="MobiDB-lite"/>
    </source>
</evidence>
<gene>
    <name evidence="2" type="ORF">Ari01nite_19530</name>
</gene>
<accession>A0A919JWN0</accession>
<feature type="compositionally biased region" description="Polar residues" evidence="1">
    <location>
        <begin position="219"/>
        <end position="228"/>
    </location>
</feature>
<feature type="compositionally biased region" description="Low complexity" evidence="1">
    <location>
        <begin position="182"/>
        <end position="202"/>
    </location>
</feature>
<comment type="caution">
    <text evidence="2">The sequence shown here is derived from an EMBL/GenBank/DDBJ whole genome shotgun (WGS) entry which is preliminary data.</text>
</comment>
<feature type="compositionally biased region" description="Basic and acidic residues" evidence="1">
    <location>
        <begin position="73"/>
        <end position="88"/>
    </location>
</feature>
<proteinExistence type="predicted"/>
<dbReference type="Proteomes" id="UP000636960">
    <property type="component" value="Unassembled WGS sequence"/>
</dbReference>
<dbReference type="AlphaFoldDB" id="A0A919JWN0"/>
<reference evidence="2" key="1">
    <citation type="submission" date="2021-01" db="EMBL/GenBank/DDBJ databases">
        <title>Whole genome shotgun sequence of Actinoplanes rishiriensis NBRC 108556.</title>
        <authorList>
            <person name="Komaki H."/>
            <person name="Tamura T."/>
        </authorList>
    </citation>
    <scope>NUCLEOTIDE SEQUENCE</scope>
    <source>
        <strain evidence="2">NBRC 108556</strain>
    </source>
</reference>
<name>A0A919JWN0_9ACTN</name>
<feature type="region of interest" description="Disordered" evidence="1">
    <location>
        <begin position="471"/>
        <end position="519"/>
    </location>
</feature>